<evidence type="ECO:0000256" key="3">
    <source>
        <dbReference type="ARBA" id="ARBA00022475"/>
    </source>
</evidence>
<dbReference type="SUPFAM" id="SSF49785">
    <property type="entry name" value="Galactose-binding domain-like"/>
    <property type="match status" value="1"/>
</dbReference>
<keyword evidence="8" id="KW-0067">ATP-binding</keyword>
<evidence type="ECO:0000256" key="9">
    <source>
        <dbReference type="ARBA" id="ARBA00023136"/>
    </source>
</evidence>
<keyword evidence="3" id="KW-1003">Cell membrane</keyword>
<evidence type="ECO:0000256" key="4">
    <source>
        <dbReference type="ARBA" id="ARBA00022553"/>
    </source>
</evidence>
<evidence type="ECO:0000256" key="2">
    <source>
        <dbReference type="ARBA" id="ARBA00011902"/>
    </source>
</evidence>
<evidence type="ECO:0000256" key="1">
    <source>
        <dbReference type="ARBA" id="ARBA00004251"/>
    </source>
</evidence>
<keyword evidence="7" id="KW-0418">Kinase</keyword>
<dbReference type="STRING" id="41447.ENSSDUP00000013604"/>
<keyword evidence="14" id="KW-1185">Reference proteome</keyword>
<dbReference type="GeneTree" id="ENSGT00940000156948"/>
<keyword evidence="6" id="KW-0547">Nucleotide-binding</keyword>
<reference evidence="13" key="1">
    <citation type="submission" date="2025-08" db="UniProtKB">
        <authorList>
            <consortium name="Ensembl"/>
        </authorList>
    </citation>
    <scope>IDENTIFICATION</scope>
</reference>
<dbReference type="Pfam" id="PF01404">
    <property type="entry name" value="Ephrin_lbd"/>
    <property type="match status" value="1"/>
</dbReference>
<dbReference type="PANTHER" id="PTHR46877">
    <property type="entry name" value="EPH RECEPTOR A5"/>
    <property type="match status" value="1"/>
</dbReference>
<feature type="domain" description="Eph LBD" evidence="12">
    <location>
        <begin position="30"/>
        <end position="204"/>
    </location>
</feature>
<name>A0A3B4U4R0_SERDU</name>
<evidence type="ECO:0000313" key="13">
    <source>
        <dbReference type="Ensembl" id="ENSSDUP00000013604.1"/>
    </source>
</evidence>
<dbReference type="GO" id="GO:0030425">
    <property type="term" value="C:dendrite"/>
    <property type="evidence" value="ECO:0007669"/>
    <property type="project" value="TreeGrafter"/>
</dbReference>
<dbReference type="EC" id="2.7.10.1" evidence="2"/>
<reference evidence="13" key="2">
    <citation type="submission" date="2025-09" db="UniProtKB">
        <authorList>
            <consortium name="Ensembl"/>
        </authorList>
    </citation>
    <scope>IDENTIFICATION</scope>
</reference>
<keyword evidence="4" id="KW-0597">Phosphoprotein</keyword>
<dbReference type="Proteomes" id="UP000261420">
    <property type="component" value="Unplaced"/>
</dbReference>
<feature type="signal peptide" evidence="11">
    <location>
        <begin position="1"/>
        <end position="20"/>
    </location>
</feature>
<evidence type="ECO:0000259" key="12">
    <source>
        <dbReference type="SMART" id="SM00615"/>
    </source>
</evidence>
<dbReference type="GO" id="GO:0005005">
    <property type="term" value="F:transmembrane-ephrin receptor activity"/>
    <property type="evidence" value="ECO:0007669"/>
    <property type="project" value="TreeGrafter"/>
</dbReference>
<dbReference type="Gene3D" id="2.60.120.260">
    <property type="entry name" value="Galactose-binding domain-like"/>
    <property type="match status" value="1"/>
</dbReference>
<evidence type="ECO:0000256" key="6">
    <source>
        <dbReference type="ARBA" id="ARBA00022741"/>
    </source>
</evidence>
<protein>
    <recommendedName>
        <fullName evidence="2">receptor protein-tyrosine kinase</fullName>
        <ecNumber evidence="2">2.7.10.1</ecNumber>
    </recommendedName>
</protein>
<dbReference type="GO" id="GO:0005886">
    <property type="term" value="C:plasma membrane"/>
    <property type="evidence" value="ECO:0007669"/>
    <property type="project" value="UniProtKB-SubCell"/>
</dbReference>
<keyword evidence="11" id="KW-0732">Signal</keyword>
<comment type="subcellular location">
    <subcellularLocation>
        <location evidence="1">Cell membrane</location>
        <topology evidence="1">Single-pass type I membrane protein</topology>
    </subcellularLocation>
</comment>
<evidence type="ECO:0000256" key="11">
    <source>
        <dbReference type="SAM" id="SignalP"/>
    </source>
</evidence>
<dbReference type="InterPro" id="IPR008979">
    <property type="entry name" value="Galactose-bd-like_sf"/>
</dbReference>
<keyword evidence="10" id="KW-0675">Receptor</keyword>
<dbReference type="AlphaFoldDB" id="A0A3B4U4R0"/>
<evidence type="ECO:0000256" key="10">
    <source>
        <dbReference type="ARBA" id="ARBA00023170"/>
    </source>
</evidence>
<dbReference type="PANTHER" id="PTHR46877:SF18">
    <property type="entry name" value="EPHRIN TYPE-A RECEPTOR 4"/>
    <property type="match status" value="1"/>
</dbReference>
<dbReference type="GO" id="GO:0007411">
    <property type="term" value="P:axon guidance"/>
    <property type="evidence" value="ECO:0007669"/>
    <property type="project" value="TreeGrafter"/>
</dbReference>
<dbReference type="Ensembl" id="ENSSDUT00000013850.1">
    <property type="protein sequence ID" value="ENSSDUP00000013604.1"/>
    <property type="gene ID" value="ENSSDUG00000009883.1"/>
</dbReference>
<dbReference type="InterPro" id="IPR050449">
    <property type="entry name" value="Ephrin_rcpt_TKs"/>
</dbReference>
<dbReference type="InterPro" id="IPR001090">
    <property type="entry name" value="Ephrin_rcpt_lig-bd_dom"/>
</dbReference>
<organism evidence="13 14">
    <name type="scientific">Seriola dumerili</name>
    <name type="common">Greater amberjack</name>
    <name type="synonym">Caranx dumerili</name>
    <dbReference type="NCBI Taxonomy" id="41447"/>
    <lineage>
        <taxon>Eukaryota</taxon>
        <taxon>Metazoa</taxon>
        <taxon>Chordata</taxon>
        <taxon>Craniata</taxon>
        <taxon>Vertebrata</taxon>
        <taxon>Euteleostomi</taxon>
        <taxon>Actinopterygii</taxon>
        <taxon>Neopterygii</taxon>
        <taxon>Teleostei</taxon>
        <taxon>Neoteleostei</taxon>
        <taxon>Acanthomorphata</taxon>
        <taxon>Carangaria</taxon>
        <taxon>Carangiformes</taxon>
        <taxon>Carangidae</taxon>
        <taxon>Seriola</taxon>
    </lineage>
</organism>
<evidence type="ECO:0000256" key="7">
    <source>
        <dbReference type="ARBA" id="ARBA00022777"/>
    </source>
</evidence>
<keyword evidence="9" id="KW-0472">Membrane</keyword>
<evidence type="ECO:0000256" key="8">
    <source>
        <dbReference type="ARBA" id="ARBA00022840"/>
    </source>
</evidence>
<accession>A0A3B4U4R0</accession>
<dbReference type="SMART" id="SM00615">
    <property type="entry name" value="EPH_lbd"/>
    <property type="match status" value="1"/>
</dbReference>
<evidence type="ECO:0000313" key="14">
    <source>
        <dbReference type="Proteomes" id="UP000261420"/>
    </source>
</evidence>
<keyword evidence="5" id="KW-0808">Transferase</keyword>
<dbReference type="GO" id="GO:0005524">
    <property type="term" value="F:ATP binding"/>
    <property type="evidence" value="ECO:0007669"/>
    <property type="project" value="UniProtKB-KW"/>
</dbReference>
<sequence>CETISGLLLAMLILWQRTETAPLPLPSCFPVTYWTSTSCTGELGWVANPTEGRGKVLTFPFGTYQVCNVMEPNQNNCSARTGIPGVVPRRVYIEIKFTLRDCNSLPGVIGNLQGNLQPFYYYESNNDKELSVNNFLPFTHFLFYPPSLYFFPSFFLLRPLRWLVFVSLSLVAAAGSGLNNEITFTAGREAAHRNISTRHFSHKHTCRRVHAHRNT</sequence>
<evidence type="ECO:0000256" key="5">
    <source>
        <dbReference type="ARBA" id="ARBA00022679"/>
    </source>
</evidence>
<feature type="chain" id="PRO_5017374471" description="receptor protein-tyrosine kinase" evidence="11">
    <location>
        <begin position="21"/>
        <end position="215"/>
    </location>
</feature>
<proteinExistence type="predicted"/>